<evidence type="ECO:0000313" key="4">
    <source>
        <dbReference type="Proteomes" id="UP000054549"/>
    </source>
</evidence>
<dbReference type="InParanoid" id="A0A0C2WYM9"/>
<dbReference type="Proteomes" id="UP000054549">
    <property type="component" value="Unassembled WGS sequence"/>
</dbReference>
<keyword evidence="4" id="KW-1185">Reference proteome</keyword>
<reference evidence="3 4" key="1">
    <citation type="submission" date="2014-04" db="EMBL/GenBank/DDBJ databases">
        <title>Evolutionary Origins and Diversification of the Mycorrhizal Mutualists.</title>
        <authorList>
            <consortium name="DOE Joint Genome Institute"/>
            <consortium name="Mycorrhizal Genomics Consortium"/>
            <person name="Kohler A."/>
            <person name="Kuo A."/>
            <person name="Nagy L.G."/>
            <person name="Floudas D."/>
            <person name="Copeland A."/>
            <person name="Barry K.W."/>
            <person name="Cichocki N."/>
            <person name="Veneault-Fourrey C."/>
            <person name="LaButti K."/>
            <person name="Lindquist E.A."/>
            <person name="Lipzen A."/>
            <person name="Lundell T."/>
            <person name="Morin E."/>
            <person name="Murat C."/>
            <person name="Riley R."/>
            <person name="Ohm R."/>
            <person name="Sun H."/>
            <person name="Tunlid A."/>
            <person name="Henrissat B."/>
            <person name="Grigoriev I.V."/>
            <person name="Hibbett D.S."/>
            <person name="Martin F."/>
        </authorList>
    </citation>
    <scope>NUCLEOTIDE SEQUENCE [LARGE SCALE GENOMIC DNA]</scope>
    <source>
        <strain evidence="3 4">Koide BX008</strain>
    </source>
</reference>
<protein>
    <submittedName>
        <fullName evidence="3">Uncharacterized protein</fullName>
    </submittedName>
</protein>
<dbReference type="EMBL" id="KN818277">
    <property type="protein sequence ID" value="KIL61956.1"/>
    <property type="molecule type" value="Genomic_DNA"/>
</dbReference>
<proteinExistence type="predicted"/>
<name>A0A0C2WYM9_AMAMK</name>
<evidence type="ECO:0000256" key="1">
    <source>
        <dbReference type="SAM" id="Coils"/>
    </source>
</evidence>
<evidence type="ECO:0000313" key="3">
    <source>
        <dbReference type="EMBL" id="KIL61956.1"/>
    </source>
</evidence>
<dbReference type="OrthoDB" id="3028765at2759"/>
<feature type="compositionally biased region" description="Low complexity" evidence="2">
    <location>
        <begin position="194"/>
        <end position="205"/>
    </location>
</feature>
<feature type="coiled-coil region" evidence="1">
    <location>
        <begin position="68"/>
        <end position="143"/>
    </location>
</feature>
<sequence length="502" mass="56051">MPSSERKWNMSDVWRWLMHVPLSRVELDEPQRPGDGRRCGTNSRSHHRTGPACSRSRTDTEDSDAKEIRELKAKSGVQEKQIKRLEGKMAEQTHLLQEMLAKLTSVEQTVYKTQAIDRLEENIAKLDRDLQEMTAAIRSMVNRGDARKANRIQSPKANAPDWSQGTQDKIVEPSSAESRQSKRPALTVGHLETNVVLDPLLPNPLGSEDAGGKRNQKTSVTYQKRHHTTEGKRTNKPLPRAPIDRADSISVSEVAELVRALNSQLEQTSCLIVDALSYRQSPIGSEVVPNELRDYLGLWLCRDLQRRSSEPDTESDRLIAEIVLQTGLLNACSRIINGWTLPDIGQGVADARRAQARTYPSAESDNQGINEKYLTSILYELINAVGGSLQSDEQLPPLYQEEVEGIANKAVALHRIINEEATSLKLVTYTIPCGNEFDSSRMDDTEGKTVSTTHDRIVCTVGMGLQCREKVEQANSRQEYGVTMKAIVVLASTLEAHLKDRN</sequence>
<keyword evidence="1" id="KW-0175">Coiled coil</keyword>
<feature type="compositionally biased region" description="Polar residues" evidence="2">
    <location>
        <begin position="151"/>
        <end position="167"/>
    </location>
</feature>
<evidence type="ECO:0000256" key="2">
    <source>
        <dbReference type="SAM" id="MobiDB-lite"/>
    </source>
</evidence>
<feature type="compositionally biased region" description="Basic and acidic residues" evidence="2">
    <location>
        <begin position="27"/>
        <end position="38"/>
    </location>
</feature>
<dbReference type="AlphaFoldDB" id="A0A0C2WYM9"/>
<gene>
    <name evidence="3" type="ORF">M378DRAFT_25835</name>
</gene>
<dbReference type="HOGENOM" id="CLU_031481_0_0_1"/>
<feature type="region of interest" description="Disordered" evidence="2">
    <location>
        <begin position="27"/>
        <end position="64"/>
    </location>
</feature>
<organism evidence="3 4">
    <name type="scientific">Amanita muscaria (strain Koide BX008)</name>
    <dbReference type="NCBI Taxonomy" id="946122"/>
    <lineage>
        <taxon>Eukaryota</taxon>
        <taxon>Fungi</taxon>
        <taxon>Dikarya</taxon>
        <taxon>Basidiomycota</taxon>
        <taxon>Agaricomycotina</taxon>
        <taxon>Agaricomycetes</taxon>
        <taxon>Agaricomycetidae</taxon>
        <taxon>Agaricales</taxon>
        <taxon>Pluteineae</taxon>
        <taxon>Amanitaceae</taxon>
        <taxon>Amanita</taxon>
    </lineage>
</organism>
<accession>A0A0C2WYM9</accession>
<feature type="region of interest" description="Disordered" evidence="2">
    <location>
        <begin position="146"/>
        <end position="244"/>
    </location>
</feature>